<dbReference type="SUPFAM" id="SSF46785">
    <property type="entry name" value="Winged helix' DNA-binding domain"/>
    <property type="match status" value="1"/>
</dbReference>
<dbReference type="Pfam" id="PF12840">
    <property type="entry name" value="HTH_20"/>
    <property type="match status" value="1"/>
</dbReference>
<dbReference type="NCBIfam" id="NF033788">
    <property type="entry name" value="HTH_metalloreg"/>
    <property type="match status" value="1"/>
</dbReference>
<keyword evidence="3" id="KW-1185">Reference proteome</keyword>
<proteinExistence type="predicted"/>
<dbReference type="GO" id="GO:0003700">
    <property type="term" value="F:DNA-binding transcription factor activity"/>
    <property type="evidence" value="ECO:0007669"/>
    <property type="project" value="InterPro"/>
</dbReference>
<dbReference type="InterPro" id="IPR036388">
    <property type="entry name" value="WH-like_DNA-bd_sf"/>
</dbReference>
<accession>A0A7I7XYA7</accession>
<evidence type="ECO:0000313" key="3">
    <source>
        <dbReference type="Proteomes" id="UP000466931"/>
    </source>
</evidence>
<dbReference type="EMBL" id="AP022612">
    <property type="protein sequence ID" value="BBZ34330.1"/>
    <property type="molecule type" value="Genomic_DNA"/>
</dbReference>
<feature type="domain" description="HTH arsR-type" evidence="1">
    <location>
        <begin position="15"/>
        <end position="109"/>
    </location>
</feature>
<sequence>MLDRSSTPRLAAIVNKVVEDQVLDRAYAALADPTRRALLEALRHGDARLTDLAAPLPMTFAGVSRHVGVLERAGLVRREIRGREHWFSLDPRGLTMAQKWIDEQADFWSARADALSDRLRRKRTP</sequence>
<organism evidence="2 3">
    <name type="scientific">Mycolicibacterium confluentis</name>
    <dbReference type="NCBI Taxonomy" id="28047"/>
    <lineage>
        <taxon>Bacteria</taxon>
        <taxon>Bacillati</taxon>
        <taxon>Actinomycetota</taxon>
        <taxon>Actinomycetes</taxon>
        <taxon>Mycobacteriales</taxon>
        <taxon>Mycobacteriaceae</taxon>
        <taxon>Mycolicibacterium</taxon>
    </lineage>
</organism>
<dbReference type="CDD" id="cd00090">
    <property type="entry name" value="HTH_ARSR"/>
    <property type="match status" value="1"/>
</dbReference>
<name>A0A7I7XYA7_9MYCO</name>
<dbReference type="PANTHER" id="PTHR38600">
    <property type="entry name" value="TRANSCRIPTIONAL REGULATORY PROTEIN"/>
    <property type="match status" value="1"/>
</dbReference>
<dbReference type="InterPro" id="IPR001845">
    <property type="entry name" value="HTH_ArsR_DNA-bd_dom"/>
</dbReference>
<dbReference type="InterPro" id="IPR036390">
    <property type="entry name" value="WH_DNA-bd_sf"/>
</dbReference>
<evidence type="ECO:0000259" key="1">
    <source>
        <dbReference type="PROSITE" id="PS50987"/>
    </source>
</evidence>
<dbReference type="PRINTS" id="PR00778">
    <property type="entry name" value="HTHARSR"/>
</dbReference>
<dbReference type="SMART" id="SM00418">
    <property type="entry name" value="HTH_ARSR"/>
    <property type="match status" value="1"/>
</dbReference>
<dbReference type="InterPro" id="IPR011991">
    <property type="entry name" value="ArsR-like_HTH"/>
</dbReference>
<gene>
    <name evidence="2" type="ORF">MCNF_29350</name>
</gene>
<reference evidence="2" key="1">
    <citation type="journal article" date="2019" name="Emerg. Microbes Infect.">
        <title>Comprehensive subspecies identification of 175 nontuberculous mycobacteria species based on 7547 genomic profiles.</title>
        <authorList>
            <person name="Matsumoto Y."/>
            <person name="Kinjo T."/>
            <person name="Motooka D."/>
            <person name="Nabeya D."/>
            <person name="Jung N."/>
            <person name="Uechi K."/>
            <person name="Horii T."/>
            <person name="Iida T."/>
            <person name="Fujita J."/>
            <person name="Nakamura S."/>
        </authorList>
    </citation>
    <scope>NUCLEOTIDE SEQUENCE [LARGE SCALE GENOMIC DNA]</scope>
    <source>
        <strain evidence="2">JCM 13671</strain>
    </source>
</reference>
<protein>
    <submittedName>
        <fullName evidence="2">Transcriptional regulator</fullName>
    </submittedName>
</protein>
<dbReference type="Proteomes" id="UP000466931">
    <property type="component" value="Chromosome"/>
</dbReference>
<dbReference type="AlphaFoldDB" id="A0A7I7XYA7"/>
<dbReference type="PROSITE" id="PS50987">
    <property type="entry name" value="HTH_ARSR_2"/>
    <property type="match status" value="1"/>
</dbReference>
<reference evidence="2" key="2">
    <citation type="submission" date="2020-02" db="EMBL/GenBank/DDBJ databases">
        <authorList>
            <person name="Matsumoto Y."/>
            <person name="Motooka D."/>
            <person name="Nakamura S."/>
        </authorList>
    </citation>
    <scope>NUCLEOTIDE SEQUENCE</scope>
    <source>
        <strain evidence="2">JCM 13671</strain>
    </source>
</reference>
<dbReference type="Gene3D" id="1.10.10.10">
    <property type="entry name" value="Winged helix-like DNA-binding domain superfamily/Winged helix DNA-binding domain"/>
    <property type="match status" value="1"/>
</dbReference>
<dbReference type="PANTHER" id="PTHR38600:SF2">
    <property type="entry name" value="SLL0088 PROTEIN"/>
    <property type="match status" value="1"/>
</dbReference>
<evidence type="ECO:0000313" key="2">
    <source>
        <dbReference type="EMBL" id="BBZ34330.1"/>
    </source>
</evidence>